<dbReference type="InterPro" id="IPR018247">
    <property type="entry name" value="EF_Hand_1_Ca_BS"/>
</dbReference>
<dbReference type="GO" id="GO:0005509">
    <property type="term" value="F:calcium ion binding"/>
    <property type="evidence" value="ECO:0007669"/>
    <property type="project" value="InterPro"/>
</dbReference>
<comment type="caution">
    <text evidence="3">The sequence shown here is derived from an EMBL/GenBank/DDBJ whole genome shotgun (WGS) entry which is preliminary data.</text>
</comment>
<evidence type="ECO:0000313" key="4">
    <source>
        <dbReference type="Proteomes" id="UP001230188"/>
    </source>
</evidence>
<dbReference type="Proteomes" id="UP001230188">
    <property type="component" value="Unassembled WGS sequence"/>
</dbReference>
<dbReference type="PROSITE" id="PS50222">
    <property type="entry name" value="EF_HAND_2"/>
    <property type="match status" value="1"/>
</dbReference>
<evidence type="ECO:0000313" key="3">
    <source>
        <dbReference type="EMBL" id="KAJ8601974.1"/>
    </source>
</evidence>
<dbReference type="EMBL" id="JAQMWT010000392">
    <property type="protein sequence ID" value="KAJ8601974.1"/>
    <property type="molecule type" value="Genomic_DNA"/>
</dbReference>
<reference evidence="3" key="1">
    <citation type="submission" date="2023-01" db="EMBL/GenBank/DDBJ databases">
        <title>Metagenome sequencing of chrysophaentin producing Chrysophaeum taylorii.</title>
        <authorList>
            <person name="Davison J."/>
            <person name="Bewley C."/>
        </authorList>
    </citation>
    <scope>NUCLEOTIDE SEQUENCE</scope>
    <source>
        <strain evidence="3">NIES-1699</strain>
    </source>
</reference>
<gene>
    <name evidence="3" type="ORF">CTAYLR_008806</name>
</gene>
<feature type="signal peptide" evidence="1">
    <location>
        <begin position="1"/>
        <end position="19"/>
    </location>
</feature>
<protein>
    <recommendedName>
        <fullName evidence="2">EF-hand domain-containing protein</fullName>
    </recommendedName>
</protein>
<evidence type="ECO:0000259" key="2">
    <source>
        <dbReference type="PROSITE" id="PS50222"/>
    </source>
</evidence>
<dbReference type="InterPro" id="IPR002048">
    <property type="entry name" value="EF_hand_dom"/>
</dbReference>
<dbReference type="AlphaFoldDB" id="A0AAD7UCL4"/>
<keyword evidence="1" id="KW-0732">Signal</keyword>
<feature type="domain" description="EF-hand" evidence="2">
    <location>
        <begin position="52"/>
        <end position="78"/>
    </location>
</feature>
<sequence length="138" mass="14733">MRFLLLVAVACALSPPLSKQVAPLGTRRGVLAGIATALTSSAALALSPEDEFRVADLDRNGRLSKSEFTTWYKGNDLLSDQGLGISFPEIAFDVTGLVGFIVGVYATSYAYYISQQATAEKETAEKQLARAKKQQAAS</sequence>
<accession>A0AAD7UCL4</accession>
<keyword evidence="4" id="KW-1185">Reference proteome</keyword>
<evidence type="ECO:0000256" key="1">
    <source>
        <dbReference type="SAM" id="SignalP"/>
    </source>
</evidence>
<feature type="chain" id="PRO_5042191387" description="EF-hand domain-containing protein" evidence="1">
    <location>
        <begin position="20"/>
        <end position="138"/>
    </location>
</feature>
<name>A0AAD7UCL4_9STRA</name>
<dbReference type="PROSITE" id="PS00018">
    <property type="entry name" value="EF_HAND_1"/>
    <property type="match status" value="1"/>
</dbReference>
<organism evidence="3 4">
    <name type="scientific">Chrysophaeum taylorii</name>
    <dbReference type="NCBI Taxonomy" id="2483200"/>
    <lineage>
        <taxon>Eukaryota</taxon>
        <taxon>Sar</taxon>
        <taxon>Stramenopiles</taxon>
        <taxon>Ochrophyta</taxon>
        <taxon>Pelagophyceae</taxon>
        <taxon>Pelagomonadales</taxon>
        <taxon>Pelagomonadaceae</taxon>
        <taxon>Chrysophaeum</taxon>
    </lineage>
</organism>
<proteinExistence type="predicted"/>